<organism evidence="2 3">
    <name type="scientific">Acrasis kona</name>
    <dbReference type="NCBI Taxonomy" id="1008807"/>
    <lineage>
        <taxon>Eukaryota</taxon>
        <taxon>Discoba</taxon>
        <taxon>Heterolobosea</taxon>
        <taxon>Tetramitia</taxon>
        <taxon>Eutetramitia</taxon>
        <taxon>Acrasidae</taxon>
        <taxon>Acrasis</taxon>
    </lineage>
</organism>
<gene>
    <name evidence="2" type="ORF">AKO1_006246</name>
</gene>
<feature type="domain" description="Fungal lipase-type" evidence="1">
    <location>
        <begin position="76"/>
        <end position="223"/>
    </location>
</feature>
<dbReference type="InterPro" id="IPR002921">
    <property type="entry name" value="Fungal_lipase-type"/>
</dbReference>
<name>A0AAW2YIK7_9EUKA</name>
<dbReference type="PANTHER" id="PTHR45856:SF11">
    <property type="entry name" value="FUNGAL LIPASE-LIKE DOMAIN-CONTAINING PROTEIN"/>
    <property type="match status" value="1"/>
</dbReference>
<sequence length="328" mass="37315">MGEKCSIHTFSMFISWLTYETVAKKFIGKSPSEFDFMKRITNCGDDWRVVNEYHYELERINSHGMITVNEQLGVAVVSFRGTELRIHGDRWDRVLNDWIFGDMEATLVNCHVHHGFQNHYKTLQPAVEAQIKTLLDAGYRLIITGHSKGGALAAMSTFATIDKHPETDSRISMVSFASPRVGDDTFVNLYNKLVLSSVNYQSVYPASWYSGEKHDIVTTVPPEAMGFRHTKNIKYVVCNNEYFGNPNGITGTTQSPYVHALFKLMPSTLGCHFQQVYLDGLFKAEQPNTFEVETREFISKYNFKSTQECLDVCAKILYGVPCYDLCTK</sequence>
<evidence type="ECO:0000313" key="2">
    <source>
        <dbReference type="EMBL" id="KAL0477102.1"/>
    </source>
</evidence>
<comment type="caution">
    <text evidence="2">The sequence shown here is derived from an EMBL/GenBank/DDBJ whole genome shotgun (WGS) entry which is preliminary data.</text>
</comment>
<protein>
    <submittedName>
        <fullName evidence="2">Lipase</fullName>
    </submittedName>
</protein>
<dbReference type="Proteomes" id="UP001431209">
    <property type="component" value="Unassembled WGS sequence"/>
</dbReference>
<dbReference type="InterPro" id="IPR029058">
    <property type="entry name" value="AB_hydrolase_fold"/>
</dbReference>
<dbReference type="Pfam" id="PF01764">
    <property type="entry name" value="Lipase_3"/>
    <property type="match status" value="1"/>
</dbReference>
<dbReference type="GO" id="GO:0006629">
    <property type="term" value="P:lipid metabolic process"/>
    <property type="evidence" value="ECO:0007669"/>
    <property type="project" value="InterPro"/>
</dbReference>
<dbReference type="CDD" id="cd00519">
    <property type="entry name" value="Lipase_3"/>
    <property type="match status" value="1"/>
</dbReference>
<evidence type="ECO:0000313" key="3">
    <source>
        <dbReference type="Proteomes" id="UP001431209"/>
    </source>
</evidence>
<keyword evidence="3" id="KW-1185">Reference proteome</keyword>
<proteinExistence type="predicted"/>
<dbReference type="Gene3D" id="3.40.50.1820">
    <property type="entry name" value="alpha/beta hydrolase"/>
    <property type="match status" value="1"/>
</dbReference>
<accession>A0AAW2YIK7</accession>
<evidence type="ECO:0000259" key="1">
    <source>
        <dbReference type="Pfam" id="PF01764"/>
    </source>
</evidence>
<reference evidence="2 3" key="1">
    <citation type="submission" date="2024-03" db="EMBL/GenBank/DDBJ databases">
        <title>The Acrasis kona genome and developmental transcriptomes reveal deep origins of eukaryotic multicellular pathways.</title>
        <authorList>
            <person name="Sheikh S."/>
            <person name="Fu C.-J."/>
            <person name="Brown M.W."/>
            <person name="Baldauf S.L."/>
        </authorList>
    </citation>
    <scope>NUCLEOTIDE SEQUENCE [LARGE SCALE GENOMIC DNA]</scope>
    <source>
        <strain evidence="2 3">ATCC MYA-3509</strain>
    </source>
</reference>
<dbReference type="PANTHER" id="PTHR45856">
    <property type="entry name" value="ALPHA/BETA-HYDROLASES SUPERFAMILY PROTEIN"/>
    <property type="match status" value="1"/>
</dbReference>
<dbReference type="AlphaFoldDB" id="A0AAW2YIK7"/>
<dbReference type="SUPFAM" id="SSF53474">
    <property type="entry name" value="alpha/beta-Hydrolases"/>
    <property type="match status" value="1"/>
</dbReference>
<dbReference type="InterPro" id="IPR051218">
    <property type="entry name" value="Sec_MonoDiacylglyc_Lipase"/>
</dbReference>
<dbReference type="EMBL" id="JAOPGA020000143">
    <property type="protein sequence ID" value="KAL0477102.1"/>
    <property type="molecule type" value="Genomic_DNA"/>
</dbReference>